<sequence length="134" mass="15875">MLVFSFVLDQWVGREEQLRVQMFSEGMLRPDPRPRPPHQGSPALRKARNSCEFRGCSRRASSCLYCLYARLTCPRSQMDGRIVCLYVSPLSLKKFKYSNKYKFRMYKSLGTESSLWDTHIYRYQLLKKKKGNKF</sequence>
<reference evidence="1" key="1">
    <citation type="submission" date="2023-04" db="EMBL/GenBank/DDBJ databases">
        <authorList>
            <consortium name="ELIXIR-Norway"/>
        </authorList>
    </citation>
    <scope>NUCLEOTIDE SEQUENCE [LARGE SCALE GENOMIC DNA]</scope>
</reference>
<dbReference type="Proteomes" id="UP001176941">
    <property type="component" value="Chromosome 1"/>
</dbReference>
<accession>A0ABN8XS46</accession>
<name>A0ABN8XS46_RANTA</name>
<protein>
    <submittedName>
        <fullName evidence="1">Uncharacterized protein</fullName>
    </submittedName>
</protein>
<keyword evidence="2" id="KW-1185">Reference proteome</keyword>
<proteinExistence type="predicted"/>
<evidence type="ECO:0000313" key="1">
    <source>
        <dbReference type="EMBL" id="CAI9152215.1"/>
    </source>
</evidence>
<gene>
    <name evidence="1" type="ORF">MRATA1EN1_LOCUS1177</name>
</gene>
<organism evidence="1 2">
    <name type="scientific">Rangifer tarandus platyrhynchus</name>
    <name type="common">Svalbard reindeer</name>
    <dbReference type="NCBI Taxonomy" id="3082113"/>
    <lineage>
        <taxon>Eukaryota</taxon>
        <taxon>Metazoa</taxon>
        <taxon>Chordata</taxon>
        <taxon>Craniata</taxon>
        <taxon>Vertebrata</taxon>
        <taxon>Euteleostomi</taxon>
        <taxon>Mammalia</taxon>
        <taxon>Eutheria</taxon>
        <taxon>Laurasiatheria</taxon>
        <taxon>Artiodactyla</taxon>
        <taxon>Ruminantia</taxon>
        <taxon>Pecora</taxon>
        <taxon>Cervidae</taxon>
        <taxon>Odocoileinae</taxon>
        <taxon>Rangifer</taxon>
    </lineage>
</organism>
<dbReference type="EMBL" id="OX459937">
    <property type="protein sequence ID" value="CAI9152215.1"/>
    <property type="molecule type" value="Genomic_DNA"/>
</dbReference>
<evidence type="ECO:0000313" key="2">
    <source>
        <dbReference type="Proteomes" id="UP001176941"/>
    </source>
</evidence>